<sequence length="585" mass="65987">MVAVEKAGVSINVSPNSYNHSLSKLEMNEQNPNQLQNVVVIFMSYKSDDYSRFDRGLAERMKLNIYEQNQNKLPSNVVILMLSKSDEDSRFERGLEEHRKLNINGIMCVEDKNADIITHNVAYPIPFPIELYPNHHGGRRSESPGSSDFTMSWWARSIANTLQFNADDDEDSEQHRMNNNNNNNNTDKDLSTDQQSEDDDSPLTPGRGVKEDLSEITKTLTRQLWGVASFLAPPPPPAEHSNEQSDPEDPEDASPEGISGIRRDFAEIGGRFRSGISKLSTNIDVSEITKMATNFLQLSPDGDDYQLSRDANAIGVTDEVVAFVRDITMHPETWLDFPLPEDEDDDEDFELSDAQQEHALTVESLAPRLAALRIELCPGYMSENSFWKIYFVLLHPRLESQAAELLSTPEIVKARASLTREMKDRSKLQTNEEEESGNKFPFSEQKPKPDDVSLPSGPQPESELTEKHPIPIPIPTEEVQVIDKSVIQEEPRNDTKPEAHNVVESNDEDDWLKEETSENVIPIPIENDEDVSFSDLEEEDGPESSMKESRDWVQLGESSGKQGNKGKVEMKESNDWLDVDDIDVA</sequence>
<dbReference type="SMART" id="SM00751">
    <property type="entry name" value="BSD"/>
    <property type="match status" value="1"/>
</dbReference>
<dbReference type="PANTHER" id="PTHR31923">
    <property type="entry name" value="BSD DOMAIN-CONTAINING PROTEIN"/>
    <property type="match status" value="1"/>
</dbReference>
<feature type="region of interest" description="Disordered" evidence="1">
    <location>
        <begin position="420"/>
        <end position="585"/>
    </location>
</feature>
<dbReference type="AlphaFoldDB" id="A0AA35VIS6"/>
<feature type="region of interest" description="Disordered" evidence="1">
    <location>
        <begin position="168"/>
        <end position="212"/>
    </location>
</feature>
<dbReference type="InterPro" id="IPR035925">
    <property type="entry name" value="BSD_dom_sf"/>
</dbReference>
<name>A0AA35VIS6_LACSI</name>
<gene>
    <name evidence="3" type="ORF">LSALG_LOCUS1467</name>
</gene>
<dbReference type="InterPro" id="IPR005607">
    <property type="entry name" value="BSD_dom"/>
</dbReference>
<evidence type="ECO:0000259" key="2">
    <source>
        <dbReference type="PROSITE" id="PS50858"/>
    </source>
</evidence>
<proteinExistence type="predicted"/>
<feature type="compositionally biased region" description="Acidic residues" evidence="1">
    <location>
        <begin position="575"/>
        <end position="585"/>
    </location>
</feature>
<dbReference type="Gene3D" id="1.10.3970.10">
    <property type="entry name" value="BSD domain"/>
    <property type="match status" value="1"/>
</dbReference>
<dbReference type="EMBL" id="OX465086">
    <property type="protein sequence ID" value="CAI9260638.1"/>
    <property type="molecule type" value="Genomic_DNA"/>
</dbReference>
<feature type="compositionally biased region" description="Acidic residues" evidence="1">
    <location>
        <begin position="245"/>
        <end position="254"/>
    </location>
</feature>
<dbReference type="PROSITE" id="PS50858">
    <property type="entry name" value="BSD"/>
    <property type="match status" value="1"/>
</dbReference>
<feature type="region of interest" description="Disordered" evidence="1">
    <location>
        <begin position="229"/>
        <end position="258"/>
    </location>
</feature>
<feature type="domain" description="BSD" evidence="2">
    <location>
        <begin position="346"/>
        <end position="398"/>
    </location>
</feature>
<dbReference type="SUPFAM" id="SSF140383">
    <property type="entry name" value="BSD domain-like"/>
    <property type="match status" value="1"/>
</dbReference>
<evidence type="ECO:0000313" key="4">
    <source>
        <dbReference type="Proteomes" id="UP001177003"/>
    </source>
</evidence>
<dbReference type="Pfam" id="PF03909">
    <property type="entry name" value="BSD"/>
    <property type="match status" value="1"/>
</dbReference>
<dbReference type="PANTHER" id="PTHR31923:SF4">
    <property type="entry name" value="BSD DOMAIN-CONTAINING PROTEIN"/>
    <property type="match status" value="1"/>
</dbReference>
<dbReference type="Proteomes" id="UP001177003">
    <property type="component" value="Chromosome 0"/>
</dbReference>
<evidence type="ECO:0000256" key="1">
    <source>
        <dbReference type="SAM" id="MobiDB-lite"/>
    </source>
</evidence>
<protein>
    <recommendedName>
        <fullName evidence="2">BSD domain-containing protein</fullName>
    </recommendedName>
</protein>
<feature type="compositionally biased region" description="Acidic residues" evidence="1">
    <location>
        <begin position="526"/>
        <end position="542"/>
    </location>
</feature>
<feature type="compositionally biased region" description="Basic and acidic residues" evidence="1">
    <location>
        <begin position="486"/>
        <end position="501"/>
    </location>
</feature>
<accession>A0AA35VIS6</accession>
<reference evidence="3" key="1">
    <citation type="submission" date="2023-04" db="EMBL/GenBank/DDBJ databases">
        <authorList>
            <person name="Vijverberg K."/>
            <person name="Xiong W."/>
            <person name="Schranz E."/>
        </authorList>
    </citation>
    <scope>NUCLEOTIDE SEQUENCE</scope>
</reference>
<evidence type="ECO:0000313" key="3">
    <source>
        <dbReference type="EMBL" id="CAI9260638.1"/>
    </source>
</evidence>
<keyword evidence="4" id="KW-1185">Reference proteome</keyword>
<organism evidence="3 4">
    <name type="scientific">Lactuca saligna</name>
    <name type="common">Willowleaf lettuce</name>
    <dbReference type="NCBI Taxonomy" id="75948"/>
    <lineage>
        <taxon>Eukaryota</taxon>
        <taxon>Viridiplantae</taxon>
        <taxon>Streptophyta</taxon>
        <taxon>Embryophyta</taxon>
        <taxon>Tracheophyta</taxon>
        <taxon>Spermatophyta</taxon>
        <taxon>Magnoliopsida</taxon>
        <taxon>eudicotyledons</taxon>
        <taxon>Gunneridae</taxon>
        <taxon>Pentapetalae</taxon>
        <taxon>asterids</taxon>
        <taxon>campanulids</taxon>
        <taxon>Asterales</taxon>
        <taxon>Asteraceae</taxon>
        <taxon>Cichorioideae</taxon>
        <taxon>Cichorieae</taxon>
        <taxon>Lactucinae</taxon>
        <taxon>Lactuca</taxon>
    </lineage>
</organism>